<dbReference type="EMBL" id="UAUI01000015">
    <property type="protein sequence ID" value="SPZ40464.1"/>
    <property type="molecule type" value="Genomic_DNA"/>
</dbReference>
<name>A0AB38FFY5_RHOWR</name>
<reference evidence="1 2" key="1">
    <citation type="submission" date="2018-06" db="EMBL/GenBank/DDBJ databases">
        <authorList>
            <consortium name="Pathogen Informatics"/>
            <person name="Doyle S."/>
        </authorList>
    </citation>
    <scope>NUCLEOTIDE SEQUENCE [LARGE SCALE GENOMIC DNA]</scope>
    <source>
        <strain evidence="1 2">NCTC13229</strain>
    </source>
</reference>
<sequence length="54" mass="5827">MRSQRTVQHQWPPMDLKLDPVVGANAAANILAFGLTVAGCGERPAHKVWGGNCR</sequence>
<proteinExistence type="predicted"/>
<organism evidence="1 2">
    <name type="scientific">Rhodococcus wratislaviensis</name>
    <name type="common">Tsukamurella wratislaviensis</name>
    <dbReference type="NCBI Taxonomy" id="44752"/>
    <lineage>
        <taxon>Bacteria</taxon>
        <taxon>Bacillati</taxon>
        <taxon>Actinomycetota</taxon>
        <taxon>Actinomycetes</taxon>
        <taxon>Mycobacteriales</taxon>
        <taxon>Nocardiaceae</taxon>
        <taxon>Rhodococcus</taxon>
    </lineage>
</organism>
<evidence type="ECO:0000313" key="1">
    <source>
        <dbReference type="EMBL" id="SPZ40464.1"/>
    </source>
</evidence>
<accession>A0AB38FFY5</accession>
<dbReference type="Proteomes" id="UP000251211">
    <property type="component" value="Unassembled WGS sequence"/>
</dbReference>
<evidence type="ECO:0000313" key="2">
    <source>
        <dbReference type="Proteomes" id="UP000251211"/>
    </source>
</evidence>
<dbReference type="AlphaFoldDB" id="A0AB38FFY5"/>
<protein>
    <submittedName>
        <fullName evidence="1">Uncharacterized protein</fullName>
    </submittedName>
</protein>
<comment type="caution">
    <text evidence="1">The sequence shown here is derived from an EMBL/GenBank/DDBJ whole genome shotgun (WGS) entry which is preliminary data.</text>
</comment>
<gene>
    <name evidence="1" type="ORF">NCTC13229_03947</name>
</gene>